<keyword evidence="1" id="KW-0472">Membrane</keyword>
<feature type="transmembrane region" description="Helical" evidence="1">
    <location>
        <begin position="143"/>
        <end position="160"/>
    </location>
</feature>
<feature type="transmembrane region" description="Helical" evidence="1">
    <location>
        <begin position="39"/>
        <end position="61"/>
    </location>
</feature>
<gene>
    <name evidence="2" type="ORF">NP596_20790</name>
</gene>
<feature type="transmembrane region" description="Helical" evidence="1">
    <location>
        <begin position="221"/>
        <end position="241"/>
    </location>
</feature>
<feature type="transmembrane region" description="Helical" evidence="1">
    <location>
        <begin position="9"/>
        <end position="27"/>
    </location>
</feature>
<feature type="transmembrane region" description="Helical" evidence="1">
    <location>
        <begin position="82"/>
        <end position="101"/>
    </location>
</feature>
<feature type="non-terminal residue" evidence="2">
    <location>
        <position position="361"/>
    </location>
</feature>
<evidence type="ECO:0000256" key="1">
    <source>
        <dbReference type="SAM" id="Phobius"/>
    </source>
</evidence>
<feature type="transmembrane region" description="Helical" evidence="1">
    <location>
        <begin position="319"/>
        <end position="345"/>
    </location>
</feature>
<comment type="caution">
    <text evidence="2">The sequence shown here is derived from an EMBL/GenBank/DDBJ whole genome shotgun (WGS) entry which is preliminary data.</text>
</comment>
<organism evidence="2 3">
    <name type="scientific">Methylomonas rivi</name>
    <dbReference type="NCBI Taxonomy" id="2952226"/>
    <lineage>
        <taxon>Bacteria</taxon>
        <taxon>Pseudomonadati</taxon>
        <taxon>Pseudomonadota</taxon>
        <taxon>Gammaproteobacteria</taxon>
        <taxon>Methylococcales</taxon>
        <taxon>Methylococcaceae</taxon>
        <taxon>Methylomonas</taxon>
    </lineage>
</organism>
<reference evidence="2 3" key="1">
    <citation type="submission" date="2022-07" db="EMBL/GenBank/DDBJ databases">
        <title>Methylomonas rivi sp. nov., Methylomonas rosea sp. nov., Methylomonas aureus sp. nov. and Methylomonas subterranea sp. nov., four novel methanotrophs isolated from a freshwater creek and the deep terrestrial subsurface.</title>
        <authorList>
            <person name="Abin C."/>
            <person name="Sankaranarayanan K."/>
            <person name="Garner C."/>
            <person name="Sindelar R."/>
            <person name="Kotary K."/>
            <person name="Garner R."/>
            <person name="Barclay S."/>
            <person name="Lawson P."/>
            <person name="Krumholz L."/>
        </authorList>
    </citation>
    <scope>NUCLEOTIDE SEQUENCE [LARGE SCALE GENOMIC DNA]</scope>
    <source>
        <strain evidence="2 3">WSC-6</strain>
    </source>
</reference>
<protein>
    <recommendedName>
        <fullName evidence="4">Polysaccharide biosynthesis protein</fullName>
    </recommendedName>
</protein>
<feature type="transmembrane region" description="Helical" evidence="1">
    <location>
        <begin position="166"/>
        <end position="187"/>
    </location>
</feature>
<name>A0ABT1UAL8_9GAMM</name>
<feature type="transmembrane region" description="Helical" evidence="1">
    <location>
        <begin position="287"/>
        <end position="307"/>
    </location>
</feature>
<keyword evidence="1" id="KW-0812">Transmembrane</keyword>
<sequence>MAIQLFNGALAYLAGQACNLMFQLLLLRALGTQTYGHVGLAHISLTALLFVCDLGYGLYFLREKPNAEHWLKAWRSALGHRLLATLLSFAALAGFWITRYGSADEGLLYLAAAAPAALLALLNFSAPLLAAGRHNAGFAMQQIAWPAAAVCFALTWPLRVQTLSPVLLAGGCVSMGYLIQAAFNLAVIRRWSGKTEIGVRLSTLLTPSFSRSGWRMLKASLTLSMLGFLGVANDRLTAFLIEGTAMGFLPAYLLLGQMLGGAAGMLSQFNRLLVAHAANGQDAASPMRAMAALLLAPLALLLLAVALRCDNGCRDVPSAWLQLGLPVLLDWTLSAVGGGMAAVLIGRRQEKKLARAILFGV</sequence>
<dbReference type="EMBL" id="JANIBK010000259">
    <property type="protein sequence ID" value="MCQ8130905.1"/>
    <property type="molecule type" value="Genomic_DNA"/>
</dbReference>
<feature type="transmembrane region" description="Helical" evidence="1">
    <location>
        <begin position="107"/>
        <end position="131"/>
    </location>
</feature>
<feature type="transmembrane region" description="Helical" evidence="1">
    <location>
        <begin position="247"/>
        <end position="266"/>
    </location>
</feature>
<evidence type="ECO:0008006" key="4">
    <source>
        <dbReference type="Google" id="ProtNLM"/>
    </source>
</evidence>
<dbReference type="RefSeq" id="WP_256617300.1">
    <property type="nucleotide sequence ID" value="NZ_JANIBK010000259.1"/>
</dbReference>
<keyword evidence="3" id="KW-1185">Reference proteome</keyword>
<evidence type="ECO:0000313" key="2">
    <source>
        <dbReference type="EMBL" id="MCQ8130905.1"/>
    </source>
</evidence>
<accession>A0ABT1UAL8</accession>
<keyword evidence="1" id="KW-1133">Transmembrane helix</keyword>
<dbReference type="Proteomes" id="UP001524586">
    <property type="component" value="Unassembled WGS sequence"/>
</dbReference>
<proteinExistence type="predicted"/>
<evidence type="ECO:0000313" key="3">
    <source>
        <dbReference type="Proteomes" id="UP001524586"/>
    </source>
</evidence>